<proteinExistence type="inferred from homology"/>
<comment type="caution">
    <text evidence="2">The sequence shown here is derived from an EMBL/GenBank/DDBJ whole genome shotgun (WGS) entry which is preliminary data.</text>
</comment>
<comment type="similarity">
    <text evidence="1">Belongs to the CutA family.</text>
</comment>
<dbReference type="PANTHER" id="PTHR23419">
    <property type="entry name" value="DIVALENT CATION TOLERANCE CUTA-RELATED"/>
    <property type="match status" value="1"/>
</dbReference>
<dbReference type="EMBL" id="JACDXW010000007">
    <property type="protein sequence ID" value="MCB5364666.1"/>
    <property type="molecule type" value="Genomic_DNA"/>
</dbReference>
<keyword evidence="3" id="KW-1185">Reference proteome</keyword>
<gene>
    <name evidence="2" type="ORF">H0484_12995</name>
</gene>
<name>A0ABS8CF49_9BURK</name>
<dbReference type="SUPFAM" id="SSF54913">
    <property type="entry name" value="GlnB-like"/>
    <property type="match status" value="1"/>
</dbReference>
<organism evidence="2 3">
    <name type="scientific">Mesopusillimonas faecipullorum</name>
    <dbReference type="NCBI Taxonomy" id="2755040"/>
    <lineage>
        <taxon>Bacteria</taxon>
        <taxon>Pseudomonadati</taxon>
        <taxon>Pseudomonadota</taxon>
        <taxon>Betaproteobacteria</taxon>
        <taxon>Burkholderiales</taxon>
        <taxon>Alcaligenaceae</taxon>
        <taxon>Mesopusillimonas</taxon>
    </lineage>
</organism>
<dbReference type="Pfam" id="PF03091">
    <property type="entry name" value="CutA1"/>
    <property type="match status" value="1"/>
</dbReference>
<dbReference type="PANTHER" id="PTHR23419:SF8">
    <property type="entry name" value="FI09726P"/>
    <property type="match status" value="1"/>
</dbReference>
<dbReference type="Proteomes" id="UP000776983">
    <property type="component" value="Unassembled WGS sequence"/>
</dbReference>
<evidence type="ECO:0000313" key="2">
    <source>
        <dbReference type="EMBL" id="MCB5364666.1"/>
    </source>
</evidence>
<dbReference type="InterPro" id="IPR011322">
    <property type="entry name" value="N-reg_PII-like_a/b"/>
</dbReference>
<evidence type="ECO:0000313" key="3">
    <source>
        <dbReference type="Proteomes" id="UP000776983"/>
    </source>
</evidence>
<dbReference type="InterPro" id="IPR015867">
    <property type="entry name" value="N-reg_PII/ATP_PRibTrfase_C"/>
</dbReference>
<evidence type="ECO:0000256" key="1">
    <source>
        <dbReference type="ARBA" id="ARBA00010169"/>
    </source>
</evidence>
<sequence>MSKSDAYDFTVQVQGLPPDAVVMVLTTVPDMLLAKHIAHDLVEEGIVACANLGAPGLSMYMWQGEIQGDEEVPLTFKTTVAQLPELGRRLCQRHPYDLPELLVLPVAGGYQAYLDWVREQTASK</sequence>
<protein>
    <submittedName>
        <fullName evidence="2">Divalent-cation tolerance protein CutA</fullName>
    </submittedName>
</protein>
<dbReference type="InterPro" id="IPR004323">
    <property type="entry name" value="Ion_tolerance_CutA"/>
</dbReference>
<dbReference type="Gene3D" id="3.30.70.120">
    <property type="match status" value="1"/>
</dbReference>
<accession>A0ABS8CF49</accession>
<reference evidence="2 3" key="1">
    <citation type="submission" date="2020-07" db="EMBL/GenBank/DDBJ databases">
        <title>Pusillimonas sp. nov., isolated from poultry manure in Taiwan.</title>
        <authorList>
            <person name="Lin S.-Y."/>
            <person name="Tang Y.-S."/>
            <person name="Young C.-C."/>
        </authorList>
    </citation>
    <scope>NUCLEOTIDE SEQUENCE [LARGE SCALE GENOMIC DNA]</scope>
    <source>
        <strain evidence="2 3">CC-YST705</strain>
    </source>
</reference>
<dbReference type="RefSeq" id="WP_226955079.1">
    <property type="nucleotide sequence ID" value="NZ_JACDXW010000007.1"/>
</dbReference>